<keyword evidence="2" id="KW-1185">Reference proteome</keyword>
<feature type="non-terminal residue" evidence="1">
    <location>
        <position position="224"/>
    </location>
</feature>
<name>A0AAV5VCJ4_9BILA</name>
<dbReference type="EMBL" id="BTSY01000002">
    <property type="protein sequence ID" value="GMT15928.1"/>
    <property type="molecule type" value="Genomic_DNA"/>
</dbReference>
<comment type="caution">
    <text evidence="1">The sequence shown here is derived from an EMBL/GenBank/DDBJ whole genome shotgun (WGS) entry which is preliminary data.</text>
</comment>
<reference evidence="1" key="1">
    <citation type="submission" date="2023-10" db="EMBL/GenBank/DDBJ databases">
        <title>Genome assembly of Pristionchus species.</title>
        <authorList>
            <person name="Yoshida K."/>
            <person name="Sommer R.J."/>
        </authorList>
    </citation>
    <scope>NUCLEOTIDE SEQUENCE</scope>
    <source>
        <strain evidence="1">RS5133</strain>
    </source>
</reference>
<proteinExistence type="predicted"/>
<sequence>MPVGHKIAYFHSFDFISVWTLREGMKTFSMLEKVGFLCESELAQIAFERSLSRMSTLTDFQVVCLGEYGVTLVALERIGVCLLVGLQFPSCRELLFAEGAREIIRTRGRAFSGRASCRSAVICAAKSRRWSVDRGIDGRRCILVVRSFCLREQVTISRVEGRSSFLLFLPGISDLQGRIVDSFIVRIDAFSLYRSRVEQRLFGFEQLLESCICSEDASRLLHSL</sequence>
<evidence type="ECO:0000313" key="1">
    <source>
        <dbReference type="EMBL" id="GMT15928.1"/>
    </source>
</evidence>
<dbReference type="AlphaFoldDB" id="A0AAV5VCJ4"/>
<dbReference type="Proteomes" id="UP001432322">
    <property type="component" value="Unassembled WGS sequence"/>
</dbReference>
<organism evidence="1 2">
    <name type="scientific">Pristionchus fissidentatus</name>
    <dbReference type="NCBI Taxonomy" id="1538716"/>
    <lineage>
        <taxon>Eukaryota</taxon>
        <taxon>Metazoa</taxon>
        <taxon>Ecdysozoa</taxon>
        <taxon>Nematoda</taxon>
        <taxon>Chromadorea</taxon>
        <taxon>Rhabditida</taxon>
        <taxon>Rhabditina</taxon>
        <taxon>Diplogasteromorpha</taxon>
        <taxon>Diplogasteroidea</taxon>
        <taxon>Neodiplogasteridae</taxon>
        <taxon>Pristionchus</taxon>
    </lineage>
</organism>
<gene>
    <name evidence="1" type="ORF">PFISCL1PPCAC_7225</name>
</gene>
<protein>
    <submittedName>
        <fullName evidence="1">Uncharacterized protein</fullName>
    </submittedName>
</protein>
<evidence type="ECO:0000313" key="2">
    <source>
        <dbReference type="Proteomes" id="UP001432322"/>
    </source>
</evidence>
<accession>A0AAV5VCJ4</accession>